<keyword evidence="5" id="KW-0406">Ion transport</keyword>
<dbReference type="OrthoDB" id="9785285at2"/>
<feature type="domain" description="Potassium channel" evidence="9">
    <location>
        <begin position="121"/>
        <end position="191"/>
    </location>
</feature>
<evidence type="ECO:0000256" key="5">
    <source>
        <dbReference type="ARBA" id="ARBA00023065"/>
    </source>
</evidence>
<evidence type="ECO:0000259" key="9">
    <source>
        <dbReference type="Pfam" id="PF07885"/>
    </source>
</evidence>
<dbReference type="InterPro" id="IPR028325">
    <property type="entry name" value="VG_K_chnl"/>
</dbReference>
<dbReference type="GO" id="GO:0008076">
    <property type="term" value="C:voltage-gated potassium channel complex"/>
    <property type="evidence" value="ECO:0007669"/>
    <property type="project" value="InterPro"/>
</dbReference>
<keyword evidence="2" id="KW-0813">Transport</keyword>
<evidence type="ECO:0000313" key="10">
    <source>
        <dbReference type="EMBL" id="KMT59430.1"/>
    </source>
</evidence>
<feature type="transmembrane region" description="Helical" evidence="8">
    <location>
        <begin position="144"/>
        <end position="162"/>
    </location>
</feature>
<dbReference type="PANTHER" id="PTHR11537">
    <property type="entry name" value="VOLTAGE-GATED POTASSIUM CHANNEL"/>
    <property type="match status" value="1"/>
</dbReference>
<dbReference type="SUPFAM" id="SSF81324">
    <property type="entry name" value="Voltage-gated potassium channels"/>
    <property type="match status" value="1"/>
</dbReference>
<evidence type="ECO:0000256" key="4">
    <source>
        <dbReference type="ARBA" id="ARBA00022989"/>
    </source>
</evidence>
<evidence type="ECO:0000256" key="2">
    <source>
        <dbReference type="ARBA" id="ARBA00022448"/>
    </source>
</evidence>
<name>A0A0J8G9T9_9LIST</name>
<keyword evidence="7" id="KW-0407">Ion channel</keyword>
<evidence type="ECO:0000256" key="6">
    <source>
        <dbReference type="ARBA" id="ARBA00023136"/>
    </source>
</evidence>
<reference evidence="10 11" key="1">
    <citation type="journal article" date="2015" name="Genome Biol. Evol.">
        <title>Comparative Genomics of Listeria Sensu Lato: Genus-Wide Differences in Evolutionary Dynamics and the Progressive Gain of Complex, Potentially Pathogenicity-Related Traits through Lateral Gene Transfer.</title>
        <authorList>
            <person name="Chiara M."/>
            <person name="Caruso M."/>
            <person name="D'Erchia A.M."/>
            <person name="Manzari C."/>
            <person name="Fraccalvieri R."/>
            <person name="Goffredo E."/>
            <person name="Latorre L."/>
            <person name="Miccolupo A."/>
            <person name="Padalino I."/>
            <person name="Santagada G."/>
            <person name="Chiocco D."/>
            <person name="Pesole G."/>
            <person name="Horner D.S."/>
            <person name="Parisi A."/>
        </authorList>
    </citation>
    <scope>NUCLEOTIDE SEQUENCE [LARGE SCALE GENOMIC DNA]</scope>
    <source>
        <strain evidence="10 11">1991</strain>
    </source>
</reference>
<evidence type="ECO:0000256" key="8">
    <source>
        <dbReference type="SAM" id="Phobius"/>
    </source>
</evidence>
<dbReference type="EMBL" id="AZHO01000019">
    <property type="protein sequence ID" value="KMT59430.1"/>
    <property type="molecule type" value="Genomic_DNA"/>
</dbReference>
<dbReference type="Gene3D" id="1.10.287.70">
    <property type="match status" value="1"/>
</dbReference>
<evidence type="ECO:0000256" key="1">
    <source>
        <dbReference type="ARBA" id="ARBA00004141"/>
    </source>
</evidence>
<dbReference type="GO" id="GO:0005249">
    <property type="term" value="F:voltage-gated potassium channel activity"/>
    <property type="evidence" value="ECO:0007669"/>
    <property type="project" value="InterPro"/>
</dbReference>
<protein>
    <submittedName>
        <fullName evidence="10">Cation channel transport protein</fullName>
    </submittedName>
</protein>
<dbReference type="Proteomes" id="UP000052258">
    <property type="component" value="Unassembled WGS sequence"/>
</dbReference>
<feature type="transmembrane region" description="Helical" evidence="8">
    <location>
        <begin position="111"/>
        <end position="132"/>
    </location>
</feature>
<dbReference type="Gene3D" id="1.20.120.350">
    <property type="entry name" value="Voltage-gated potassium channels. Chain C"/>
    <property type="match status" value="1"/>
</dbReference>
<keyword evidence="11" id="KW-1185">Reference proteome</keyword>
<evidence type="ECO:0000256" key="7">
    <source>
        <dbReference type="ARBA" id="ARBA00023303"/>
    </source>
</evidence>
<gene>
    <name evidence="10" type="ORF">X560_1369</name>
</gene>
<dbReference type="GO" id="GO:0001508">
    <property type="term" value="P:action potential"/>
    <property type="evidence" value="ECO:0007669"/>
    <property type="project" value="TreeGrafter"/>
</dbReference>
<keyword evidence="4 8" id="KW-1133">Transmembrane helix</keyword>
<feature type="transmembrane region" description="Helical" evidence="8">
    <location>
        <begin position="168"/>
        <end position="192"/>
    </location>
</feature>
<sequence length="237" mass="27223">MKIPRKALIYELFMLVLILLSFALIPYHNFWTILLNWVIWAIFTLDYVARLVRAEDKKKYIKTHPFQLIAIIPAYGLFRAARIVSLFHLLRLTAMGNRYLTPLYNFLKTNGLNRFILIFLLLVIFIPVPMVLIEPEIHDYPDALWWAIVTATTVGYGDIIPVTPIGRILASIMMLVGIGFIGMITSTIMSYASGKKKRFSSSDKIAHITKAIDQIEELDEKEIAVLESYLAMKKKDE</sequence>
<proteinExistence type="predicted"/>
<dbReference type="PANTHER" id="PTHR11537:SF254">
    <property type="entry name" value="POTASSIUM VOLTAGE-GATED CHANNEL PROTEIN SHAB"/>
    <property type="match status" value="1"/>
</dbReference>
<comment type="subcellular location">
    <subcellularLocation>
        <location evidence="1">Membrane</location>
        <topology evidence="1">Multi-pass membrane protein</topology>
    </subcellularLocation>
</comment>
<keyword evidence="3 8" id="KW-0812">Transmembrane</keyword>
<dbReference type="PATRIC" id="fig|1430899.3.peg.1572"/>
<keyword evidence="6 8" id="KW-0472">Membrane</keyword>
<feature type="transmembrane region" description="Helical" evidence="8">
    <location>
        <begin position="31"/>
        <end position="48"/>
    </location>
</feature>
<accession>A0A0J8G9T9</accession>
<dbReference type="Pfam" id="PF07885">
    <property type="entry name" value="Ion_trans_2"/>
    <property type="match status" value="1"/>
</dbReference>
<evidence type="ECO:0000256" key="3">
    <source>
        <dbReference type="ARBA" id="ARBA00022692"/>
    </source>
</evidence>
<comment type="caution">
    <text evidence="10">The sequence shown here is derived from an EMBL/GenBank/DDBJ whole genome shotgun (WGS) entry which is preliminary data.</text>
</comment>
<dbReference type="AlphaFoldDB" id="A0A0J8G9T9"/>
<organism evidence="10 11">
    <name type="scientific">Listeria fleischmannii 1991</name>
    <dbReference type="NCBI Taxonomy" id="1430899"/>
    <lineage>
        <taxon>Bacteria</taxon>
        <taxon>Bacillati</taxon>
        <taxon>Bacillota</taxon>
        <taxon>Bacilli</taxon>
        <taxon>Bacillales</taxon>
        <taxon>Listeriaceae</taxon>
        <taxon>Listeria</taxon>
    </lineage>
</organism>
<evidence type="ECO:0000313" key="11">
    <source>
        <dbReference type="Proteomes" id="UP000052258"/>
    </source>
</evidence>
<dbReference type="InterPro" id="IPR027359">
    <property type="entry name" value="Volt_channel_dom_sf"/>
</dbReference>
<dbReference type="InterPro" id="IPR013099">
    <property type="entry name" value="K_chnl_dom"/>
</dbReference>
<feature type="transmembrane region" description="Helical" evidence="8">
    <location>
        <begin position="7"/>
        <end position="25"/>
    </location>
</feature>